<evidence type="ECO:0000256" key="1">
    <source>
        <dbReference type="SAM" id="Phobius"/>
    </source>
</evidence>
<reference evidence="2" key="1">
    <citation type="journal article" date="2018" name="Aquaculture">
        <title>Complete genome sequence of a white spot syndrome virus associated with a disease incursion in Australia.</title>
        <authorList>
            <person name="Oakey J."/>
            <person name="Smith C.S."/>
        </authorList>
    </citation>
    <scope>NUCLEOTIDE SEQUENCE [LARGE SCALE GENOMIC DNA]</scope>
    <source>
        <strain evidence="2">WSSV-AU</strain>
    </source>
</reference>
<accession>A0A2D3I4Y9</accession>
<keyword evidence="1" id="KW-0472">Membrane</keyword>
<dbReference type="EMBL" id="MF768985">
    <property type="protein sequence ID" value="ATU83458.1"/>
    <property type="molecule type" value="Genomic_DNA"/>
</dbReference>
<sequence length="222" mass="25106">MLDIIIGDTVMLLFAPCWKMPLIMTLFWGEVIFFNKLEGNWPGSICLVIELDTSFFWGMALAISVIMEEDPSLLCFWSADTNCLLLGVSTLKQASLLLSPPPLELEAKENCELCCLFSPKTLKKFAISLLLSSVLGKEDVFFDELEEESSFSSESKFLSIHMRIKDPEFLADILSFSIRFFKQERTFSQSEVEVDRTTEPSEVNPGKLYFDGFLTTSNKDAS</sequence>
<keyword evidence="1" id="KW-1133">Transmembrane helix</keyword>
<dbReference type="Proteomes" id="UP000267516">
    <property type="component" value="Segment"/>
</dbReference>
<evidence type="ECO:0000313" key="2">
    <source>
        <dbReference type="EMBL" id="ATU83458.1"/>
    </source>
</evidence>
<protein>
    <submittedName>
        <fullName evidence="2">ORF374</fullName>
    </submittedName>
</protein>
<organism evidence="2">
    <name type="scientific">White spot syndrome virus</name>
    <dbReference type="NCBI Taxonomy" id="342409"/>
    <lineage>
        <taxon>Viruses</taxon>
        <taxon>Viruses incertae sedis</taxon>
        <taxon>Naldaviricetes</taxon>
        <taxon>Nimaviridae</taxon>
        <taxon>Whispovirus</taxon>
    </lineage>
</organism>
<feature type="transmembrane region" description="Helical" evidence="1">
    <location>
        <begin position="12"/>
        <end position="33"/>
    </location>
</feature>
<name>A0A2D3I4Y9_9VIRU</name>
<proteinExistence type="predicted"/>
<keyword evidence="1" id="KW-0812">Transmembrane</keyword>
<feature type="transmembrane region" description="Helical" evidence="1">
    <location>
        <begin position="45"/>
        <end position="67"/>
    </location>
</feature>